<accession>A0A949N860</accession>
<name>A0A949N860_9ACTN</name>
<keyword evidence="3" id="KW-1185">Reference proteome</keyword>
<evidence type="ECO:0000256" key="1">
    <source>
        <dbReference type="SAM" id="MobiDB-lite"/>
    </source>
</evidence>
<gene>
    <name evidence="2" type="ORF">JGS22_011335</name>
</gene>
<proteinExistence type="predicted"/>
<comment type="caution">
    <text evidence="2">The sequence shown here is derived from an EMBL/GenBank/DDBJ whole genome shotgun (WGS) entry which is preliminary data.</text>
</comment>
<sequence length="116" mass="12774">MSWLAPDAAREAEPTDRPRPDRSRPRDSNPPPAREAGCPRPGPLPVRDTQPARGATPQHTAGGTYEPGGALGARQRWLRAVGELARTWPITDRPNRWRQGEATVRWDALSPRTPGD</sequence>
<evidence type="ECO:0000313" key="3">
    <source>
        <dbReference type="Proteomes" id="UP000694501"/>
    </source>
</evidence>
<feature type="region of interest" description="Disordered" evidence="1">
    <location>
        <begin position="1"/>
        <end position="71"/>
    </location>
</feature>
<dbReference type="EMBL" id="JAELVF020000001">
    <property type="protein sequence ID" value="MBU7598191.1"/>
    <property type="molecule type" value="Genomic_DNA"/>
</dbReference>
<feature type="compositionally biased region" description="Basic and acidic residues" evidence="1">
    <location>
        <begin position="8"/>
        <end position="27"/>
    </location>
</feature>
<reference evidence="2" key="1">
    <citation type="submission" date="2021-06" db="EMBL/GenBank/DDBJ databases">
        <title>Sequencing of actinobacteria type strains.</title>
        <authorList>
            <person name="Nguyen G.-S."/>
            <person name="Wentzel A."/>
        </authorList>
    </citation>
    <scope>NUCLEOTIDE SEQUENCE</scope>
    <source>
        <strain evidence="2">P38-E01</strain>
    </source>
</reference>
<evidence type="ECO:0000313" key="2">
    <source>
        <dbReference type="EMBL" id="MBU7598191.1"/>
    </source>
</evidence>
<dbReference type="Proteomes" id="UP000694501">
    <property type="component" value="Unassembled WGS sequence"/>
</dbReference>
<protein>
    <submittedName>
        <fullName evidence="2">Uncharacterized protein</fullName>
    </submittedName>
</protein>
<dbReference type="AlphaFoldDB" id="A0A949N860"/>
<organism evidence="2 3">
    <name type="scientific">Streptomyces tardus</name>
    <dbReference type="NCBI Taxonomy" id="2780544"/>
    <lineage>
        <taxon>Bacteria</taxon>
        <taxon>Bacillati</taxon>
        <taxon>Actinomycetota</taxon>
        <taxon>Actinomycetes</taxon>
        <taxon>Kitasatosporales</taxon>
        <taxon>Streptomycetaceae</taxon>
        <taxon>Streptomyces</taxon>
    </lineage>
</organism>